<evidence type="ECO:0000313" key="4">
    <source>
        <dbReference type="EMBL" id="MBF6357229.1"/>
    </source>
</evidence>
<comment type="caution">
    <text evidence="4">The sequence shown here is derived from an EMBL/GenBank/DDBJ whole genome shotgun (WGS) entry which is preliminary data.</text>
</comment>
<protein>
    <recommendedName>
        <fullName evidence="3">Peptidase MA-like domain-containing protein</fullName>
    </recommendedName>
</protein>
<reference evidence="4 5" key="1">
    <citation type="submission" date="2020-10" db="EMBL/GenBank/DDBJ databases">
        <title>Identification of Nocardia species via Next-generation sequencing and recognition of intraspecies genetic diversity.</title>
        <authorList>
            <person name="Li P."/>
            <person name="Li P."/>
            <person name="Lu B."/>
        </authorList>
    </citation>
    <scope>NUCLEOTIDE SEQUENCE [LARGE SCALE GENOMIC DNA]</scope>
    <source>
        <strain evidence="4 5">BJ06-0143</strain>
    </source>
</reference>
<dbReference type="Proteomes" id="UP000707731">
    <property type="component" value="Unassembled WGS sequence"/>
</dbReference>
<keyword evidence="5" id="KW-1185">Reference proteome</keyword>
<feature type="domain" description="Peptidase MA-like" evidence="3">
    <location>
        <begin position="221"/>
        <end position="352"/>
    </location>
</feature>
<dbReference type="Pfam" id="PF13485">
    <property type="entry name" value="Peptidase_MA_2"/>
    <property type="match status" value="1"/>
</dbReference>
<feature type="region of interest" description="Disordered" evidence="1">
    <location>
        <begin position="140"/>
        <end position="174"/>
    </location>
</feature>
<sequence>MTDRHPLGPPAAARDRGQFLFTVAVIALLTVSGCALIRLLPETATPLADADLAGTAHLEPARRIMAPFGELREIRPPDTEAVVLAHPGDEALADRLAAELPAALSAVAGFWDTGDTAWTRAVVVVVAADRAEFAALLRPPRLATGPETDTDPGAGGDAGSITSGSSRADSDETAAAATTADIAAAAFSDPFVFGTPPTGRRVVFAPDAGARLTPDQLRTLLRHELTHLATRAHTAADAPQWLAEGFADYVAHRGLGHTFAEIAPTVRAAARSGALPDALPADAAFSGPGAVEAYEQAWTICAFVAATYDEPRLLQLYRALAGNGRADEDRLLREVLGTDRASLVGRWRSWIADRSG</sequence>
<dbReference type="EMBL" id="JADLQN010000004">
    <property type="protein sequence ID" value="MBF6357229.1"/>
    <property type="molecule type" value="Genomic_DNA"/>
</dbReference>
<organism evidence="4 5">
    <name type="scientific">Nocardia higoensis</name>
    <dbReference type="NCBI Taxonomy" id="228599"/>
    <lineage>
        <taxon>Bacteria</taxon>
        <taxon>Bacillati</taxon>
        <taxon>Actinomycetota</taxon>
        <taxon>Actinomycetes</taxon>
        <taxon>Mycobacteriales</taxon>
        <taxon>Nocardiaceae</taxon>
        <taxon>Nocardia</taxon>
    </lineage>
</organism>
<feature type="transmembrane region" description="Helical" evidence="2">
    <location>
        <begin position="20"/>
        <end position="40"/>
    </location>
</feature>
<dbReference type="PROSITE" id="PS51257">
    <property type="entry name" value="PROKAR_LIPOPROTEIN"/>
    <property type="match status" value="1"/>
</dbReference>
<dbReference type="InterPro" id="IPR039568">
    <property type="entry name" value="Peptidase_MA-like_dom"/>
</dbReference>
<name>A0ABS0DFN0_9NOCA</name>
<evidence type="ECO:0000259" key="3">
    <source>
        <dbReference type="Pfam" id="PF13485"/>
    </source>
</evidence>
<accession>A0ABS0DFN0</accession>
<keyword evidence="2" id="KW-0472">Membrane</keyword>
<evidence type="ECO:0000256" key="2">
    <source>
        <dbReference type="SAM" id="Phobius"/>
    </source>
</evidence>
<keyword evidence="2" id="KW-1133">Transmembrane helix</keyword>
<gene>
    <name evidence="4" type="ORF">IU449_22235</name>
</gene>
<keyword evidence="2" id="KW-0812">Transmembrane</keyword>
<dbReference type="RefSeq" id="WP_195004040.1">
    <property type="nucleotide sequence ID" value="NZ_JADLQN010000004.1"/>
</dbReference>
<proteinExistence type="predicted"/>
<evidence type="ECO:0000313" key="5">
    <source>
        <dbReference type="Proteomes" id="UP000707731"/>
    </source>
</evidence>
<evidence type="ECO:0000256" key="1">
    <source>
        <dbReference type="SAM" id="MobiDB-lite"/>
    </source>
</evidence>